<dbReference type="InterPro" id="IPR035965">
    <property type="entry name" value="PAS-like_dom_sf"/>
</dbReference>
<dbReference type="GO" id="GO:0016301">
    <property type="term" value="F:kinase activity"/>
    <property type="evidence" value="ECO:0007669"/>
    <property type="project" value="UniProtKB-KW"/>
</dbReference>
<evidence type="ECO:0000256" key="7">
    <source>
        <dbReference type="PROSITE-ProRule" id="PRU00284"/>
    </source>
</evidence>
<evidence type="ECO:0000313" key="12">
    <source>
        <dbReference type="Proteomes" id="UP000292639"/>
    </source>
</evidence>
<evidence type="ECO:0000259" key="9">
    <source>
        <dbReference type="PROSITE" id="PS50112"/>
    </source>
</evidence>
<dbReference type="GO" id="GO:0006935">
    <property type="term" value="P:chemotaxis"/>
    <property type="evidence" value="ECO:0007669"/>
    <property type="project" value="UniProtKB-ARBA"/>
</dbReference>
<evidence type="ECO:0000256" key="4">
    <source>
        <dbReference type="ARBA" id="ARBA00022989"/>
    </source>
</evidence>
<dbReference type="Gene3D" id="3.30.450.20">
    <property type="entry name" value="PAS domain"/>
    <property type="match status" value="2"/>
</dbReference>
<keyword evidence="3" id="KW-0808">Transferase</keyword>
<keyword evidence="2" id="KW-0812">Transmembrane</keyword>
<evidence type="ECO:0000256" key="1">
    <source>
        <dbReference type="ARBA" id="ARBA00004370"/>
    </source>
</evidence>
<dbReference type="SUPFAM" id="SSF55785">
    <property type="entry name" value="PYP-like sensor domain (PAS domain)"/>
    <property type="match status" value="2"/>
</dbReference>
<dbReference type="PROSITE" id="PS50112">
    <property type="entry name" value="PAS"/>
    <property type="match status" value="1"/>
</dbReference>
<dbReference type="Pfam" id="PF08447">
    <property type="entry name" value="PAS_3"/>
    <property type="match status" value="1"/>
</dbReference>
<accession>A0A4Q9QXM1</accession>
<organism evidence="11 12">
    <name type="scientific">Stutzerimonas kirkiae</name>
    <dbReference type="NCBI Taxonomy" id="2211392"/>
    <lineage>
        <taxon>Bacteria</taxon>
        <taxon>Pseudomonadati</taxon>
        <taxon>Pseudomonadota</taxon>
        <taxon>Gammaproteobacteria</taxon>
        <taxon>Pseudomonadales</taxon>
        <taxon>Pseudomonadaceae</taxon>
        <taxon>Stutzerimonas</taxon>
    </lineage>
</organism>
<sequence length="437" mass="48943">MFNRHKAENDRLKQSLSLYTEAIHRLDDEQISAHFDATGRFLRVGPIFRQELQYEQADVQGRHLNEFVPKHVLNDPHHQRIDDALKKGQSFSGALRLLRKDGHEAWLRVVIVPVHNTDGSVESFYLYGNNVTRTIVASLENENMMKALLRSTAVIEFSMEGNVLTANQRFLEAMGYRLDQIKGKHHSLFCSREETESPAYKEFWAQLRAGNFFSDRFRRIDSQGRDVWLEASYNPVSDVYGKLYKIVKFATVITEQVNREHSVGEAARIAYSTSQDTDHHSQQGTRIVEQTLQVVRQLTEQMQQACDSIEALDQQGQLIASIIKTIGDIAGQTNLLALNAAIEAARAGDQGRGFAVVADEVRQLASRTTLAAQDIIEVIKQNQNLTANAVSTINQGKVQVEQALSLSTEAGAVIGQIQEGAKSVVEAVSRFANEYSS</sequence>
<dbReference type="SUPFAM" id="SSF58104">
    <property type="entry name" value="Methyl-accepting chemotaxis protein (MCP) signaling domain"/>
    <property type="match status" value="1"/>
</dbReference>
<dbReference type="AlphaFoldDB" id="A0A4Q9QXM1"/>
<keyword evidence="5" id="KW-0472">Membrane</keyword>
<reference evidence="11 12" key="1">
    <citation type="submission" date="2018-06" db="EMBL/GenBank/DDBJ databases">
        <title>Three novel Pseudomonas species isolated from symptomatic oak.</title>
        <authorList>
            <person name="Bueno-Gonzalez V."/>
            <person name="Brady C."/>
        </authorList>
    </citation>
    <scope>NUCLEOTIDE SEQUENCE [LARGE SCALE GENOMIC DNA]</scope>
    <source>
        <strain evidence="11 12">P17C</strain>
    </source>
</reference>
<dbReference type="RefSeq" id="WP_276330893.1">
    <property type="nucleotide sequence ID" value="NZ_QJUO01000034.1"/>
</dbReference>
<dbReference type="EMBL" id="QJUP01000034">
    <property type="protein sequence ID" value="TBU89298.1"/>
    <property type="molecule type" value="Genomic_DNA"/>
</dbReference>
<dbReference type="InterPro" id="IPR001610">
    <property type="entry name" value="PAC"/>
</dbReference>
<dbReference type="Gene3D" id="1.10.287.950">
    <property type="entry name" value="Methyl-accepting chemotaxis protein"/>
    <property type="match status" value="1"/>
</dbReference>
<evidence type="ECO:0000256" key="2">
    <source>
        <dbReference type="ARBA" id="ARBA00022692"/>
    </source>
</evidence>
<dbReference type="PANTHER" id="PTHR32089:SF112">
    <property type="entry name" value="LYSOZYME-LIKE PROTEIN-RELATED"/>
    <property type="match status" value="1"/>
</dbReference>
<dbReference type="SMART" id="SM00086">
    <property type="entry name" value="PAC"/>
    <property type="match status" value="2"/>
</dbReference>
<dbReference type="GO" id="GO:0016020">
    <property type="term" value="C:membrane"/>
    <property type="evidence" value="ECO:0007669"/>
    <property type="project" value="UniProtKB-SubCell"/>
</dbReference>
<comment type="subcellular location">
    <subcellularLocation>
        <location evidence="1">Membrane</location>
    </subcellularLocation>
</comment>
<dbReference type="PANTHER" id="PTHR32089">
    <property type="entry name" value="METHYL-ACCEPTING CHEMOTAXIS PROTEIN MCPB"/>
    <property type="match status" value="1"/>
</dbReference>
<evidence type="ECO:0000256" key="3">
    <source>
        <dbReference type="ARBA" id="ARBA00022777"/>
    </source>
</evidence>
<dbReference type="CDD" id="cd00130">
    <property type="entry name" value="PAS"/>
    <property type="match status" value="2"/>
</dbReference>
<keyword evidence="6 7" id="KW-0807">Transducer</keyword>
<keyword evidence="3" id="KW-0418">Kinase</keyword>
<dbReference type="Pfam" id="PF08448">
    <property type="entry name" value="PAS_4"/>
    <property type="match status" value="1"/>
</dbReference>
<dbReference type="InterPro" id="IPR013656">
    <property type="entry name" value="PAS_4"/>
</dbReference>
<dbReference type="Pfam" id="PF00015">
    <property type="entry name" value="MCPsignal"/>
    <property type="match status" value="1"/>
</dbReference>
<comment type="caution">
    <text evidence="11">The sequence shown here is derived from an EMBL/GenBank/DDBJ whole genome shotgun (WGS) entry which is preliminary data.</text>
</comment>
<feature type="domain" description="PAC" evidence="10">
    <location>
        <begin position="91"/>
        <end position="143"/>
    </location>
</feature>
<dbReference type="SMART" id="SM00283">
    <property type="entry name" value="MA"/>
    <property type="match status" value="1"/>
</dbReference>
<dbReference type="InterPro" id="IPR000700">
    <property type="entry name" value="PAS-assoc_C"/>
</dbReference>
<evidence type="ECO:0000259" key="10">
    <source>
        <dbReference type="PROSITE" id="PS50113"/>
    </source>
</evidence>
<name>A0A4Q9QXM1_9GAMM</name>
<dbReference type="InterPro" id="IPR004089">
    <property type="entry name" value="MCPsignal_dom"/>
</dbReference>
<dbReference type="Proteomes" id="UP000292639">
    <property type="component" value="Unassembled WGS sequence"/>
</dbReference>
<feature type="domain" description="Methyl-accepting transducer" evidence="8">
    <location>
        <begin position="245"/>
        <end position="437"/>
    </location>
</feature>
<gene>
    <name evidence="11" type="ORF">DNJ96_17715</name>
</gene>
<dbReference type="PROSITE" id="PS50113">
    <property type="entry name" value="PAC"/>
    <property type="match status" value="1"/>
</dbReference>
<evidence type="ECO:0000259" key="8">
    <source>
        <dbReference type="PROSITE" id="PS50111"/>
    </source>
</evidence>
<dbReference type="GO" id="GO:0007165">
    <property type="term" value="P:signal transduction"/>
    <property type="evidence" value="ECO:0007669"/>
    <property type="project" value="UniProtKB-KW"/>
</dbReference>
<evidence type="ECO:0000313" key="11">
    <source>
        <dbReference type="EMBL" id="TBU89298.1"/>
    </source>
</evidence>
<dbReference type="PROSITE" id="PS50111">
    <property type="entry name" value="CHEMOTAXIS_TRANSDUC_2"/>
    <property type="match status" value="1"/>
</dbReference>
<feature type="domain" description="PAS" evidence="9">
    <location>
        <begin position="141"/>
        <end position="184"/>
    </location>
</feature>
<dbReference type="NCBIfam" id="TIGR00229">
    <property type="entry name" value="sensory_box"/>
    <property type="match status" value="2"/>
</dbReference>
<dbReference type="InterPro" id="IPR013655">
    <property type="entry name" value="PAS_fold_3"/>
</dbReference>
<keyword evidence="4" id="KW-1133">Transmembrane helix</keyword>
<dbReference type="InterPro" id="IPR000014">
    <property type="entry name" value="PAS"/>
</dbReference>
<protein>
    <submittedName>
        <fullName evidence="11">Chemotaxis protein</fullName>
    </submittedName>
</protein>
<evidence type="ECO:0000256" key="6">
    <source>
        <dbReference type="ARBA" id="ARBA00023224"/>
    </source>
</evidence>
<proteinExistence type="predicted"/>
<keyword evidence="12" id="KW-1185">Reference proteome</keyword>
<evidence type="ECO:0000256" key="5">
    <source>
        <dbReference type="ARBA" id="ARBA00023136"/>
    </source>
</evidence>